<evidence type="ECO:0000313" key="2">
    <source>
        <dbReference type="Proteomes" id="UP001060085"/>
    </source>
</evidence>
<comment type="caution">
    <text evidence="1">The sequence shown here is derived from an EMBL/GenBank/DDBJ whole genome shotgun (WGS) entry which is preliminary data.</text>
</comment>
<name>A0ACC0BWL6_CATRO</name>
<sequence length="179" mass="20209">MDITETRPPIQLTRLRVKFTISSKSQNLNQEEKLWIIEGGGNISRLLGKCFSSFIFLKVSHCTALSKFTALNSPSSSGFLPLRLFIAKLRCVTLENFPTSLDYHAKIGLEVTDIFESFEPSKEKRLYIGVTSIFFLVWGNVSAQIVIIFYFGVVLLFAAHSCWGCDSPLFSCDLPYITY</sequence>
<accession>A0ACC0BWL6</accession>
<dbReference type="Proteomes" id="UP001060085">
    <property type="component" value="Linkage Group LG02"/>
</dbReference>
<dbReference type="EMBL" id="CM044702">
    <property type="protein sequence ID" value="KAI5677004.1"/>
    <property type="molecule type" value="Genomic_DNA"/>
</dbReference>
<reference evidence="2" key="1">
    <citation type="journal article" date="2023" name="Nat. Plants">
        <title>Single-cell RNA sequencing provides a high-resolution roadmap for understanding the multicellular compartmentation of specialized metabolism.</title>
        <authorList>
            <person name="Sun S."/>
            <person name="Shen X."/>
            <person name="Li Y."/>
            <person name="Li Y."/>
            <person name="Wang S."/>
            <person name="Li R."/>
            <person name="Zhang H."/>
            <person name="Shen G."/>
            <person name="Guo B."/>
            <person name="Wei J."/>
            <person name="Xu J."/>
            <person name="St-Pierre B."/>
            <person name="Chen S."/>
            <person name="Sun C."/>
        </authorList>
    </citation>
    <scope>NUCLEOTIDE SEQUENCE [LARGE SCALE GENOMIC DNA]</scope>
</reference>
<proteinExistence type="predicted"/>
<evidence type="ECO:0000313" key="1">
    <source>
        <dbReference type="EMBL" id="KAI5677004.1"/>
    </source>
</evidence>
<protein>
    <submittedName>
        <fullName evidence="1">Uncharacterized protein</fullName>
    </submittedName>
</protein>
<keyword evidence="2" id="KW-1185">Reference proteome</keyword>
<organism evidence="1 2">
    <name type="scientific">Catharanthus roseus</name>
    <name type="common">Madagascar periwinkle</name>
    <name type="synonym">Vinca rosea</name>
    <dbReference type="NCBI Taxonomy" id="4058"/>
    <lineage>
        <taxon>Eukaryota</taxon>
        <taxon>Viridiplantae</taxon>
        <taxon>Streptophyta</taxon>
        <taxon>Embryophyta</taxon>
        <taxon>Tracheophyta</taxon>
        <taxon>Spermatophyta</taxon>
        <taxon>Magnoliopsida</taxon>
        <taxon>eudicotyledons</taxon>
        <taxon>Gunneridae</taxon>
        <taxon>Pentapetalae</taxon>
        <taxon>asterids</taxon>
        <taxon>lamiids</taxon>
        <taxon>Gentianales</taxon>
        <taxon>Apocynaceae</taxon>
        <taxon>Rauvolfioideae</taxon>
        <taxon>Vinceae</taxon>
        <taxon>Catharanthinae</taxon>
        <taxon>Catharanthus</taxon>
    </lineage>
</organism>
<gene>
    <name evidence="1" type="ORF">M9H77_07954</name>
</gene>